<evidence type="ECO:0000313" key="2">
    <source>
        <dbReference type="EMBL" id="GJS64893.1"/>
    </source>
</evidence>
<name>A0ABQ4XIV3_9ASTR</name>
<evidence type="ECO:0000256" key="1">
    <source>
        <dbReference type="SAM" id="MobiDB-lite"/>
    </source>
</evidence>
<dbReference type="EMBL" id="BQNB010009537">
    <property type="protein sequence ID" value="GJS64893.1"/>
    <property type="molecule type" value="Genomic_DNA"/>
</dbReference>
<evidence type="ECO:0000313" key="3">
    <source>
        <dbReference type="Proteomes" id="UP001151760"/>
    </source>
</evidence>
<accession>A0ABQ4XIV3</accession>
<organism evidence="2 3">
    <name type="scientific">Tanacetum coccineum</name>
    <dbReference type="NCBI Taxonomy" id="301880"/>
    <lineage>
        <taxon>Eukaryota</taxon>
        <taxon>Viridiplantae</taxon>
        <taxon>Streptophyta</taxon>
        <taxon>Embryophyta</taxon>
        <taxon>Tracheophyta</taxon>
        <taxon>Spermatophyta</taxon>
        <taxon>Magnoliopsida</taxon>
        <taxon>eudicotyledons</taxon>
        <taxon>Gunneridae</taxon>
        <taxon>Pentapetalae</taxon>
        <taxon>asterids</taxon>
        <taxon>campanulids</taxon>
        <taxon>Asterales</taxon>
        <taxon>Asteraceae</taxon>
        <taxon>Asteroideae</taxon>
        <taxon>Anthemideae</taxon>
        <taxon>Anthemidinae</taxon>
        <taxon>Tanacetum</taxon>
    </lineage>
</organism>
<dbReference type="Proteomes" id="UP001151760">
    <property type="component" value="Unassembled WGS sequence"/>
</dbReference>
<proteinExistence type="predicted"/>
<comment type="caution">
    <text evidence="2">The sequence shown here is derived from an EMBL/GenBank/DDBJ whole genome shotgun (WGS) entry which is preliminary data.</text>
</comment>
<gene>
    <name evidence="2" type="ORF">Tco_0679457</name>
</gene>
<reference evidence="2" key="2">
    <citation type="submission" date="2022-01" db="EMBL/GenBank/DDBJ databases">
        <authorList>
            <person name="Yamashiro T."/>
            <person name="Shiraishi A."/>
            <person name="Satake H."/>
            <person name="Nakayama K."/>
        </authorList>
    </citation>
    <scope>NUCLEOTIDE SEQUENCE</scope>
</reference>
<protein>
    <submittedName>
        <fullName evidence="2">Uncharacterized protein</fullName>
    </submittedName>
</protein>
<reference evidence="2" key="1">
    <citation type="journal article" date="2022" name="Int. J. Mol. Sci.">
        <title>Draft Genome of Tanacetum Coccineum: Genomic Comparison of Closely Related Tanacetum-Family Plants.</title>
        <authorList>
            <person name="Yamashiro T."/>
            <person name="Shiraishi A."/>
            <person name="Nakayama K."/>
            <person name="Satake H."/>
        </authorList>
    </citation>
    <scope>NUCLEOTIDE SEQUENCE</scope>
</reference>
<keyword evidence="3" id="KW-1185">Reference proteome</keyword>
<feature type="region of interest" description="Disordered" evidence="1">
    <location>
        <begin position="1"/>
        <end position="21"/>
    </location>
</feature>
<sequence>MSSNSDDIQVAGSDTRPPMLDQNAIDKKYGEIEHKNILITNENLIANCIAQDVFYTVTDSTLSASRFNDLSTAYIAAMNRVVVSLN</sequence>